<sequence>MANGLLDAIISLVASWSHHVSHATRKLSSRCKKRDKGKERFSNGVNVDEDDRVWQRDILMGGEVPTTGLFKHHLLRRRQKRKEEELKRDRDL</sequence>
<dbReference type="EMBL" id="JACMSC010000018">
    <property type="protein sequence ID" value="KAG6475134.1"/>
    <property type="molecule type" value="Genomic_DNA"/>
</dbReference>
<evidence type="ECO:0000313" key="1">
    <source>
        <dbReference type="EMBL" id="KAG6475134.1"/>
    </source>
</evidence>
<accession>A0A8J5EVU8</accession>
<name>A0A8J5EVU8_ZINOF</name>
<comment type="caution">
    <text evidence="1">The sequence shown here is derived from an EMBL/GenBank/DDBJ whole genome shotgun (WGS) entry which is preliminary data.</text>
</comment>
<reference evidence="1 2" key="1">
    <citation type="submission" date="2020-08" db="EMBL/GenBank/DDBJ databases">
        <title>Plant Genome Project.</title>
        <authorList>
            <person name="Zhang R.-G."/>
        </authorList>
    </citation>
    <scope>NUCLEOTIDE SEQUENCE [LARGE SCALE GENOMIC DNA]</scope>
    <source>
        <tissue evidence="1">Rhizome</tissue>
    </source>
</reference>
<gene>
    <name evidence="1" type="ORF">ZIOFF_064352</name>
</gene>
<protein>
    <submittedName>
        <fullName evidence="1">Uncharacterized protein</fullName>
    </submittedName>
</protein>
<organism evidence="1 2">
    <name type="scientific">Zingiber officinale</name>
    <name type="common">Ginger</name>
    <name type="synonym">Amomum zingiber</name>
    <dbReference type="NCBI Taxonomy" id="94328"/>
    <lineage>
        <taxon>Eukaryota</taxon>
        <taxon>Viridiplantae</taxon>
        <taxon>Streptophyta</taxon>
        <taxon>Embryophyta</taxon>
        <taxon>Tracheophyta</taxon>
        <taxon>Spermatophyta</taxon>
        <taxon>Magnoliopsida</taxon>
        <taxon>Liliopsida</taxon>
        <taxon>Zingiberales</taxon>
        <taxon>Zingiberaceae</taxon>
        <taxon>Zingiber</taxon>
    </lineage>
</organism>
<keyword evidence="2" id="KW-1185">Reference proteome</keyword>
<evidence type="ECO:0000313" key="2">
    <source>
        <dbReference type="Proteomes" id="UP000734854"/>
    </source>
</evidence>
<proteinExistence type="predicted"/>
<dbReference type="AlphaFoldDB" id="A0A8J5EVU8"/>
<dbReference type="Proteomes" id="UP000734854">
    <property type="component" value="Unassembled WGS sequence"/>
</dbReference>